<proteinExistence type="predicted"/>
<dbReference type="EMBL" id="CP014060">
    <property type="protein sequence ID" value="AMG36260.1"/>
    <property type="molecule type" value="Genomic_DNA"/>
</dbReference>
<reference evidence="2" key="1">
    <citation type="submission" date="2015-12" db="EMBL/GenBank/DDBJ databases">
        <title>FDA dAtabase for Regulatory Grade micrObial Sequences (FDA-ARGOS): Supporting development and validation of Infectious Disease Dx tests.</title>
        <authorList>
            <person name="Case J."/>
            <person name="Tallon L."/>
            <person name="Sadzewicz L."/>
            <person name="Sengamalay N."/>
            <person name="Ott S."/>
            <person name="Godinez A."/>
            <person name="Nagaraj S."/>
            <person name="Nadendla S."/>
            <person name="Sichtig H."/>
        </authorList>
    </citation>
    <scope>NUCLEOTIDE SEQUENCE [LARGE SCALE GENOMIC DNA]</scope>
    <source>
        <strain evidence="2">FDAARGOS_147</strain>
    </source>
</reference>
<accession>A0A109XW05</accession>
<dbReference type="Proteomes" id="UP000060602">
    <property type="component" value="Chromosome"/>
</dbReference>
<gene>
    <name evidence="1" type="ORF">AL504_09600</name>
</gene>
<name>A0A109XW05_ALCXX</name>
<dbReference type="RefSeq" id="WP_061071934.1">
    <property type="nucleotide sequence ID" value="NZ_CP014060.2"/>
</dbReference>
<organism evidence="1 2">
    <name type="scientific">Alcaligenes xylosoxydans xylosoxydans</name>
    <name type="common">Achromobacter xylosoxidans</name>
    <dbReference type="NCBI Taxonomy" id="85698"/>
    <lineage>
        <taxon>Bacteria</taxon>
        <taxon>Pseudomonadati</taxon>
        <taxon>Pseudomonadota</taxon>
        <taxon>Betaproteobacteria</taxon>
        <taxon>Burkholderiales</taxon>
        <taxon>Alcaligenaceae</taxon>
        <taxon>Achromobacter</taxon>
    </lineage>
</organism>
<evidence type="ECO:0000313" key="1">
    <source>
        <dbReference type="EMBL" id="AMG36260.1"/>
    </source>
</evidence>
<evidence type="ECO:0000313" key="2">
    <source>
        <dbReference type="Proteomes" id="UP000060602"/>
    </source>
</evidence>
<dbReference type="AlphaFoldDB" id="A0A109XW05"/>
<protein>
    <submittedName>
        <fullName evidence="1">Uncharacterized protein</fullName>
    </submittedName>
</protein>
<sequence length="147" mass="16928">MTAPEYLLHRLPADFHRRLENWGEVMRDRSRQSVSPTYEVCRALAKRAGQGAWGSDDPEKEWNEADADAIERAWRLGGSYRLGKQVSGIIRAYYLLGQPPFLICRQQGIRAREFPDIFVRGVEDFQQFVAQMENRVHNSAQSVMTTV</sequence>